<evidence type="ECO:0000256" key="2">
    <source>
        <dbReference type="ARBA" id="ARBA00022670"/>
    </source>
</evidence>
<proteinExistence type="inferred from homology"/>
<dbReference type="AlphaFoldDB" id="A0A6P2C1Y4"/>
<dbReference type="GO" id="GO:0008236">
    <property type="term" value="F:serine-type peptidase activity"/>
    <property type="evidence" value="ECO:0007669"/>
    <property type="project" value="UniProtKB-KW"/>
</dbReference>
<dbReference type="Gene3D" id="3.40.50.880">
    <property type="match status" value="1"/>
</dbReference>
<comment type="caution">
    <text evidence="5">The sequence shown here is derived from an EMBL/GenBank/DDBJ whole genome shotgun (WGS) entry which is preliminary data.</text>
</comment>
<gene>
    <name evidence="5" type="ORF">EAS64_12730</name>
</gene>
<organism evidence="5 6">
    <name type="scientific">Trebonia kvetii</name>
    <dbReference type="NCBI Taxonomy" id="2480626"/>
    <lineage>
        <taxon>Bacteria</taxon>
        <taxon>Bacillati</taxon>
        <taxon>Actinomycetota</taxon>
        <taxon>Actinomycetes</taxon>
        <taxon>Streptosporangiales</taxon>
        <taxon>Treboniaceae</taxon>
        <taxon>Trebonia</taxon>
    </lineage>
</organism>
<protein>
    <submittedName>
        <fullName evidence="5">Uncharacterized protein</fullName>
    </submittedName>
</protein>
<evidence type="ECO:0000256" key="3">
    <source>
        <dbReference type="ARBA" id="ARBA00022801"/>
    </source>
</evidence>
<dbReference type="EMBL" id="RPFW01000002">
    <property type="protein sequence ID" value="TVZ05412.1"/>
    <property type="molecule type" value="Genomic_DNA"/>
</dbReference>
<keyword evidence="6" id="KW-1185">Reference proteome</keyword>
<keyword evidence="4" id="KW-0720">Serine protease</keyword>
<reference evidence="5 6" key="1">
    <citation type="submission" date="2018-11" db="EMBL/GenBank/DDBJ databases">
        <title>Trebonia kvetii gen.nov., sp.nov., a novel acidophilic actinobacterium, and proposal of the new actinobacterial family Treboniaceae fam. nov.</title>
        <authorList>
            <person name="Rapoport D."/>
            <person name="Sagova-Mareckova M."/>
            <person name="Sedlacek I."/>
            <person name="Provaznik J."/>
            <person name="Kralova S."/>
            <person name="Pavlinic D."/>
            <person name="Benes V."/>
            <person name="Kopecky J."/>
        </authorList>
    </citation>
    <scope>NUCLEOTIDE SEQUENCE [LARGE SCALE GENOMIC DNA]</scope>
    <source>
        <strain evidence="5 6">15Tr583</strain>
    </source>
</reference>
<evidence type="ECO:0000256" key="4">
    <source>
        <dbReference type="ARBA" id="ARBA00022825"/>
    </source>
</evidence>
<dbReference type="GO" id="GO:0006508">
    <property type="term" value="P:proteolysis"/>
    <property type="evidence" value="ECO:0007669"/>
    <property type="project" value="UniProtKB-KW"/>
</dbReference>
<name>A0A6P2C1Y4_9ACTN</name>
<accession>A0A6P2C1Y4</accession>
<dbReference type="Pfam" id="PF03575">
    <property type="entry name" value="Peptidase_S51"/>
    <property type="match status" value="1"/>
</dbReference>
<dbReference type="Proteomes" id="UP000460272">
    <property type="component" value="Unassembled WGS sequence"/>
</dbReference>
<dbReference type="InterPro" id="IPR029062">
    <property type="entry name" value="Class_I_gatase-like"/>
</dbReference>
<dbReference type="InterPro" id="IPR005320">
    <property type="entry name" value="Peptidase_S51"/>
</dbReference>
<evidence type="ECO:0000256" key="1">
    <source>
        <dbReference type="ARBA" id="ARBA00006534"/>
    </source>
</evidence>
<evidence type="ECO:0000313" key="6">
    <source>
        <dbReference type="Proteomes" id="UP000460272"/>
    </source>
</evidence>
<dbReference type="OrthoDB" id="3373764at2"/>
<comment type="similarity">
    <text evidence="1">Belongs to the peptidase S51 family.</text>
</comment>
<sequence length="186" mass="19818">MYFMSSSHDGVSAVTVLSNLASRIRQRRGRKNLMSETVTSPRPWSSHSWAHRTRALYPPNARLPDVLPIVQPASLSALGVIPFQVNPHYPAAGPLRTARDRRLGEFLEENDVPVLGLCEGSWLHVSAARATAGGTAGGRVLTRGSFPATSSPAMTSPPSSAAAVADVLSAAHGDSSIRRIQRDESA</sequence>
<keyword evidence="3" id="KW-0378">Hydrolase</keyword>
<keyword evidence="2" id="KW-0645">Protease</keyword>
<evidence type="ECO:0000313" key="5">
    <source>
        <dbReference type="EMBL" id="TVZ05412.1"/>
    </source>
</evidence>